<protein>
    <recommendedName>
        <fullName evidence="2">Ig-like domain-containing protein</fullName>
    </recommendedName>
</protein>
<dbReference type="InterPro" id="IPR013783">
    <property type="entry name" value="Ig-like_fold"/>
</dbReference>
<dbReference type="InterPro" id="IPR036179">
    <property type="entry name" value="Ig-like_dom_sf"/>
</dbReference>
<dbReference type="EMBL" id="RHFK02000499">
    <property type="protein sequence ID" value="TWW53914.1"/>
    <property type="molecule type" value="Genomic_DNA"/>
</dbReference>
<keyword evidence="1" id="KW-0812">Transmembrane</keyword>
<dbReference type="SMART" id="SM00409">
    <property type="entry name" value="IG"/>
    <property type="match status" value="1"/>
</dbReference>
<dbReference type="Proteomes" id="UP000324091">
    <property type="component" value="Unassembled WGS sequence"/>
</dbReference>
<evidence type="ECO:0000313" key="3">
    <source>
        <dbReference type="EMBL" id="TWW53914.1"/>
    </source>
</evidence>
<dbReference type="InterPro" id="IPR007110">
    <property type="entry name" value="Ig-like_dom"/>
</dbReference>
<evidence type="ECO:0000259" key="2">
    <source>
        <dbReference type="PROSITE" id="PS50835"/>
    </source>
</evidence>
<gene>
    <name evidence="3" type="ORF">D4764_0236760</name>
</gene>
<comment type="caution">
    <text evidence="3">The sequence shown here is derived from an EMBL/GenBank/DDBJ whole genome shotgun (WGS) entry which is preliminary data.</text>
</comment>
<keyword evidence="1" id="KW-0472">Membrane</keyword>
<organism evidence="3 4">
    <name type="scientific">Takifugu flavidus</name>
    <name type="common">sansaifugu</name>
    <dbReference type="NCBI Taxonomy" id="433684"/>
    <lineage>
        <taxon>Eukaryota</taxon>
        <taxon>Metazoa</taxon>
        <taxon>Chordata</taxon>
        <taxon>Craniata</taxon>
        <taxon>Vertebrata</taxon>
        <taxon>Euteleostomi</taxon>
        <taxon>Actinopterygii</taxon>
        <taxon>Neopterygii</taxon>
        <taxon>Teleostei</taxon>
        <taxon>Neoteleostei</taxon>
        <taxon>Acanthomorphata</taxon>
        <taxon>Eupercaria</taxon>
        <taxon>Tetraodontiformes</taxon>
        <taxon>Tetradontoidea</taxon>
        <taxon>Tetraodontidae</taxon>
        <taxon>Takifugu</taxon>
    </lineage>
</organism>
<keyword evidence="1" id="KW-1133">Transmembrane helix</keyword>
<dbReference type="AlphaFoldDB" id="A0A5C6MFE8"/>
<dbReference type="PANTHER" id="PTHR46013:SF4">
    <property type="entry name" value="B-CELL RECEPTOR CD22-RELATED"/>
    <property type="match status" value="1"/>
</dbReference>
<feature type="domain" description="Ig-like" evidence="2">
    <location>
        <begin position="56"/>
        <end position="140"/>
    </location>
</feature>
<keyword evidence="4" id="KW-1185">Reference proteome</keyword>
<evidence type="ECO:0000313" key="4">
    <source>
        <dbReference type="Proteomes" id="UP000324091"/>
    </source>
</evidence>
<proteinExistence type="predicted"/>
<evidence type="ECO:0000256" key="1">
    <source>
        <dbReference type="SAM" id="Phobius"/>
    </source>
</evidence>
<sequence length="367" mass="40891">MVSTKLVFAIVGFILNSGVLGKGIRICALKVTGLTKDDKTSYCCNEKPENCHEDHIQLTVTALQVKVFPTTDGQTVTLMCSTACTLTEKRAAYIWYRNSELLYQDRSPWYQEMVTSDKTVRYSCAIKGYEALRAPAVTVEWVSSTCFTVSYNDGRMCLYNHTSVKGPCSITYPTDIKVKISPSTEVTEGDGVKLTCSTSCPLTNNKNYIWYLNDQLLQLPEHQNKHLVLDAVTTQHAGNYSCAVNTQRDVRSPEKTLRVQSSSLKWTLAAAAGVGAALLVFTSLVICCIRGKGKLSQNTVLKLEEVNHGPVYEEITDQPTEENGIYYSSICFPQTDVDPLDSMVQPHQHQQEQHIPYAVVCLRNRCT</sequence>
<feature type="transmembrane region" description="Helical" evidence="1">
    <location>
        <begin position="266"/>
        <end position="289"/>
    </location>
</feature>
<feature type="domain" description="Ig-like" evidence="2">
    <location>
        <begin position="173"/>
        <end position="258"/>
    </location>
</feature>
<accession>A0A5C6MFE8</accession>
<dbReference type="PANTHER" id="PTHR46013">
    <property type="entry name" value="VASCULAR CELL ADHESION MOLECULE 1"/>
    <property type="match status" value="1"/>
</dbReference>
<dbReference type="Gene3D" id="2.60.40.10">
    <property type="entry name" value="Immunoglobulins"/>
    <property type="match status" value="2"/>
</dbReference>
<reference evidence="3 4" key="1">
    <citation type="submission" date="2019-04" db="EMBL/GenBank/DDBJ databases">
        <title>Chromosome genome assembly for Takifugu flavidus.</title>
        <authorList>
            <person name="Xiao S."/>
        </authorList>
    </citation>
    <scope>NUCLEOTIDE SEQUENCE [LARGE SCALE GENOMIC DNA]</scope>
    <source>
        <strain evidence="3">HTHZ2018</strain>
        <tissue evidence="3">Muscle</tissue>
    </source>
</reference>
<dbReference type="Pfam" id="PF13895">
    <property type="entry name" value="Ig_2"/>
    <property type="match status" value="1"/>
</dbReference>
<dbReference type="PROSITE" id="PS50835">
    <property type="entry name" value="IG_LIKE"/>
    <property type="match status" value="2"/>
</dbReference>
<dbReference type="InterPro" id="IPR003599">
    <property type="entry name" value="Ig_sub"/>
</dbReference>
<dbReference type="SUPFAM" id="SSF48726">
    <property type="entry name" value="Immunoglobulin"/>
    <property type="match status" value="1"/>
</dbReference>
<name>A0A5C6MFE8_9TELE</name>